<dbReference type="InterPro" id="IPR009078">
    <property type="entry name" value="Ferritin-like_SF"/>
</dbReference>
<evidence type="ECO:0000313" key="2">
    <source>
        <dbReference type="EMBL" id="OGC04580.1"/>
    </source>
</evidence>
<proteinExistence type="predicted"/>
<dbReference type="GO" id="GO:0016491">
    <property type="term" value="F:oxidoreductase activity"/>
    <property type="evidence" value="ECO:0007669"/>
    <property type="project" value="InterPro"/>
</dbReference>
<dbReference type="Pfam" id="PF04945">
    <property type="entry name" value="YHS"/>
    <property type="match status" value="1"/>
</dbReference>
<evidence type="ECO:0000313" key="3">
    <source>
        <dbReference type="Proteomes" id="UP000176938"/>
    </source>
</evidence>
<name>A0A1F4R8U7_UNCSA</name>
<dbReference type="EMBL" id="METP01000048">
    <property type="protein sequence ID" value="OGC04580.1"/>
    <property type="molecule type" value="Genomic_DNA"/>
</dbReference>
<accession>A0A1F4R8U7</accession>
<protein>
    <recommendedName>
        <fullName evidence="1">TRASH domain-containing protein</fullName>
    </recommendedName>
</protein>
<comment type="caution">
    <text evidence="2">The sequence shown here is derived from an EMBL/GenBank/DDBJ whole genome shotgun (WGS) entry which is preliminary data.</text>
</comment>
<dbReference type="InterPro" id="IPR007029">
    <property type="entry name" value="YHS_dom"/>
</dbReference>
<dbReference type="Gene3D" id="1.10.620.20">
    <property type="entry name" value="Ribonucleotide Reductase, subunit A"/>
    <property type="match status" value="1"/>
</dbReference>
<dbReference type="InterPro" id="IPR012348">
    <property type="entry name" value="RNR-like"/>
</dbReference>
<dbReference type="AlphaFoldDB" id="A0A1F4R8U7"/>
<organism evidence="2 3">
    <name type="scientific">candidate division WOR-1 bacterium RIFCSPLOWO2_02_FULL_46_20</name>
    <dbReference type="NCBI Taxonomy" id="1802567"/>
    <lineage>
        <taxon>Bacteria</taxon>
        <taxon>Bacillati</taxon>
        <taxon>Saganbacteria</taxon>
    </lineage>
</organism>
<evidence type="ECO:0000259" key="1">
    <source>
        <dbReference type="SMART" id="SM00746"/>
    </source>
</evidence>
<sequence>MRNLLIILIAGILLSGLAWYFIGGHTNQPATMQTQSEMSGAAGSAGTVTCPVTGGKIEAAKAYAKTVYKGKTYYFCCAGCPEEFKKNPEKYAK</sequence>
<dbReference type="InterPro" id="IPR011017">
    <property type="entry name" value="TRASH_dom"/>
</dbReference>
<reference evidence="2 3" key="1">
    <citation type="journal article" date="2016" name="Nat. Commun.">
        <title>Thousands of microbial genomes shed light on interconnected biogeochemical processes in an aquifer system.</title>
        <authorList>
            <person name="Anantharaman K."/>
            <person name="Brown C.T."/>
            <person name="Hug L.A."/>
            <person name="Sharon I."/>
            <person name="Castelle C.J."/>
            <person name="Probst A.J."/>
            <person name="Thomas B.C."/>
            <person name="Singh A."/>
            <person name="Wilkins M.J."/>
            <person name="Karaoz U."/>
            <person name="Brodie E.L."/>
            <person name="Williams K.H."/>
            <person name="Hubbard S.S."/>
            <person name="Banfield J.F."/>
        </authorList>
    </citation>
    <scope>NUCLEOTIDE SEQUENCE [LARGE SCALE GENOMIC DNA]</scope>
</reference>
<dbReference type="SMART" id="SM00746">
    <property type="entry name" value="TRASH"/>
    <property type="match status" value="1"/>
</dbReference>
<feature type="domain" description="TRASH" evidence="1">
    <location>
        <begin position="50"/>
        <end position="88"/>
    </location>
</feature>
<gene>
    <name evidence="2" type="ORF">A3H38_02805</name>
</gene>
<dbReference type="SUPFAM" id="SSF47240">
    <property type="entry name" value="Ferritin-like"/>
    <property type="match status" value="1"/>
</dbReference>
<dbReference type="Proteomes" id="UP000176938">
    <property type="component" value="Unassembled WGS sequence"/>
</dbReference>